<dbReference type="Gene3D" id="3.40.140.10">
    <property type="entry name" value="Cytidine Deaminase, domain 2"/>
    <property type="match status" value="1"/>
</dbReference>
<dbReference type="Proteomes" id="UP001595912">
    <property type="component" value="Unassembled WGS sequence"/>
</dbReference>
<keyword evidence="3" id="KW-1185">Reference proteome</keyword>
<reference evidence="3" key="1">
    <citation type="journal article" date="2019" name="Int. J. Syst. Evol. Microbiol.">
        <title>The Global Catalogue of Microorganisms (GCM) 10K type strain sequencing project: providing services to taxonomists for standard genome sequencing and annotation.</title>
        <authorList>
            <consortium name="The Broad Institute Genomics Platform"/>
            <consortium name="The Broad Institute Genome Sequencing Center for Infectious Disease"/>
            <person name="Wu L."/>
            <person name="Ma J."/>
        </authorList>
    </citation>
    <scope>NUCLEOTIDE SEQUENCE [LARGE SCALE GENOMIC DNA]</scope>
    <source>
        <strain evidence="3">CGMCC 4.7152</strain>
    </source>
</reference>
<name>A0ABV9W162_9ACTN</name>
<keyword evidence="2" id="KW-0378">Hydrolase</keyword>
<protein>
    <submittedName>
        <fullName evidence="2">Nucleoside deaminase</fullName>
        <ecNumber evidence="2">3.5.4.33</ecNumber>
    </submittedName>
</protein>
<dbReference type="InterPro" id="IPR016193">
    <property type="entry name" value="Cytidine_deaminase-like"/>
</dbReference>
<gene>
    <name evidence="2" type="ORF">ACFPIJ_31770</name>
</gene>
<dbReference type="RefSeq" id="WP_380120424.1">
    <property type="nucleotide sequence ID" value="NZ_JBHSIU010000041.1"/>
</dbReference>
<dbReference type="CDD" id="cd01285">
    <property type="entry name" value="nucleoside_deaminase"/>
    <property type="match status" value="1"/>
</dbReference>
<dbReference type="EMBL" id="JBHSIU010000041">
    <property type="protein sequence ID" value="MFC5002400.1"/>
    <property type="molecule type" value="Genomic_DNA"/>
</dbReference>
<dbReference type="PANTHER" id="PTHR11079">
    <property type="entry name" value="CYTOSINE DEAMINASE FAMILY MEMBER"/>
    <property type="match status" value="1"/>
</dbReference>
<dbReference type="InterPro" id="IPR002125">
    <property type="entry name" value="CMP_dCMP_dom"/>
</dbReference>
<dbReference type="SUPFAM" id="SSF53927">
    <property type="entry name" value="Cytidine deaminase-like"/>
    <property type="match status" value="1"/>
</dbReference>
<dbReference type="GO" id="GO:0052717">
    <property type="term" value="F:tRNA-specific adenosine-34 deaminase activity"/>
    <property type="evidence" value="ECO:0007669"/>
    <property type="project" value="UniProtKB-EC"/>
</dbReference>
<sequence>MTPDEMLGAAIEAAQAGLAAGELPIGAVVVAGDEVVGWAYTGERTHGRRLVHADLLAMIEADETLGWRDRPEPLRLAVTLEPCVMCLGAAMSLGVREVYFALESPGDGAAGIAASWRPGPGMAWYEAPAMRGGIRRAESRELFRRYSATAADSPLREWARTVADLPD</sequence>
<dbReference type="PROSITE" id="PS51747">
    <property type="entry name" value="CYT_DCMP_DEAMINASES_2"/>
    <property type="match status" value="1"/>
</dbReference>
<evidence type="ECO:0000259" key="1">
    <source>
        <dbReference type="PROSITE" id="PS51747"/>
    </source>
</evidence>
<feature type="domain" description="CMP/dCMP-type deaminase" evidence="1">
    <location>
        <begin position="1"/>
        <end position="113"/>
    </location>
</feature>
<evidence type="ECO:0000313" key="2">
    <source>
        <dbReference type="EMBL" id="MFC5002400.1"/>
    </source>
</evidence>
<organism evidence="2 3">
    <name type="scientific">Dactylosporangium cerinum</name>
    <dbReference type="NCBI Taxonomy" id="1434730"/>
    <lineage>
        <taxon>Bacteria</taxon>
        <taxon>Bacillati</taxon>
        <taxon>Actinomycetota</taxon>
        <taxon>Actinomycetes</taxon>
        <taxon>Micromonosporales</taxon>
        <taxon>Micromonosporaceae</taxon>
        <taxon>Dactylosporangium</taxon>
    </lineage>
</organism>
<proteinExistence type="predicted"/>
<dbReference type="Pfam" id="PF00383">
    <property type="entry name" value="dCMP_cyt_deam_1"/>
    <property type="match status" value="1"/>
</dbReference>
<accession>A0ABV9W162</accession>
<dbReference type="PANTHER" id="PTHR11079:SF162">
    <property type="entry name" value="RIBOFLAVIN BIOSYNTHESIS PROTEIN PYRD, CHLOROPLASTIC"/>
    <property type="match status" value="1"/>
</dbReference>
<evidence type="ECO:0000313" key="3">
    <source>
        <dbReference type="Proteomes" id="UP001595912"/>
    </source>
</evidence>
<dbReference type="EC" id="3.5.4.33" evidence="2"/>
<comment type="caution">
    <text evidence="2">The sequence shown here is derived from an EMBL/GenBank/DDBJ whole genome shotgun (WGS) entry which is preliminary data.</text>
</comment>